<reference evidence="1 2" key="1">
    <citation type="submission" date="2018-11" db="EMBL/GenBank/DDBJ databases">
        <authorList>
            <consortium name="Pathogen Informatics"/>
        </authorList>
    </citation>
    <scope>NUCLEOTIDE SEQUENCE [LARGE SCALE GENOMIC DNA]</scope>
    <source>
        <strain evidence="1 2">NCTC12929</strain>
    </source>
</reference>
<evidence type="ECO:0000313" key="1">
    <source>
        <dbReference type="EMBL" id="VDH03101.1"/>
    </source>
</evidence>
<comment type="caution">
    <text evidence="1">The sequence shown here is derived from an EMBL/GenBank/DDBJ whole genome shotgun (WGS) entry which is preliminary data.</text>
</comment>
<dbReference type="EMBL" id="UYIV01000001">
    <property type="protein sequence ID" value="VDH03101.1"/>
    <property type="molecule type" value="Genomic_DNA"/>
</dbReference>
<proteinExistence type="predicted"/>
<dbReference type="NCBIfam" id="TIGR01200">
    <property type="entry name" value="GLPGLI"/>
    <property type="match status" value="1"/>
</dbReference>
<dbReference type="Pfam" id="PF09697">
    <property type="entry name" value="Porph_ging"/>
    <property type="match status" value="1"/>
</dbReference>
<protein>
    <submittedName>
        <fullName evidence="1">GLPGLI family protein</fullName>
    </submittedName>
</protein>
<sequence length="280" mass="33181">MKKIVFFLFLYIGIFIPAQNTRIIYDYQFLKDSTDTNSKIIERMVLDIYSHHSEFYSEAVAQSDSLRFESAIRQMKTSNSITITSDMKKGEVRDKIAKYYPHYITFLHTRVGGTSYKVIDERKLHWHLTSETKKVNNWEVQKAKVTFAGRNWEAWFTKDIPLQEGPYKFHGLPGLIVEMEDTTKTHRFSLVEIKPMPKIELDKNPTKLSKNSVEITLEKFREQFQKHRKDPTIVMRMDTGKIFDANGNPLDINKIIREREHKMKEKIKKDNNHIERDLLY</sequence>
<evidence type="ECO:0000313" key="2">
    <source>
        <dbReference type="Proteomes" id="UP000270205"/>
    </source>
</evidence>
<dbReference type="InterPro" id="IPR005901">
    <property type="entry name" value="GLPGLI"/>
</dbReference>
<dbReference type="AlphaFoldDB" id="A0A7Z8YM06"/>
<accession>A0A7Z8YM06</accession>
<name>A0A7Z8YM06_9FLAO</name>
<gene>
    <name evidence="1" type="ORF">NCTC12929_00469</name>
</gene>
<organism evidence="1 2">
    <name type="scientific">Bergeyella zoohelcum</name>
    <dbReference type="NCBI Taxonomy" id="1015"/>
    <lineage>
        <taxon>Bacteria</taxon>
        <taxon>Pseudomonadati</taxon>
        <taxon>Bacteroidota</taxon>
        <taxon>Flavobacteriia</taxon>
        <taxon>Flavobacteriales</taxon>
        <taxon>Weeksellaceae</taxon>
        <taxon>Bergeyella</taxon>
    </lineage>
</organism>
<dbReference type="Proteomes" id="UP000270205">
    <property type="component" value="Unassembled WGS sequence"/>
</dbReference>
<dbReference type="RefSeq" id="WP_125150655.1">
    <property type="nucleotide sequence ID" value="NZ_UYIV01000001.1"/>
</dbReference>